<organism evidence="3 4">
    <name type="scientific">Actinoplanes campanulatus</name>
    <dbReference type="NCBI Taxonomy" id="113559"/>
    <lineage>
        <taxon>Bacteria</taxon>
        <taxon>Bacillati</taxon>
        <taxon>Actinomycetota</taxon>
        <taxon>Actinomycetes</taxon>
        <taxon>Micromonosporales</taxon>
        <taxon>Micromonosporaceae</taxon>
        <taxon>Actinoplanes</taxon>
    </lineage>
</organism>
<dbReference type="InterPro" id="IPR050469">
    <property type="entry name" value="Diguanylate_Cyclase"/>
</dbReference>
<dbReference type="InterPro" id="IPR000160">
    <property type="entry name" value="GGDEF_dom"/>
</dbReference>
<dbReference type="GO" id="GO:0052621">
    <property type="term" value="F:diguanylate cyclase activity"/>
    <property type="evidence" value="ECO:0007669"/>
    <property type="project" value="TreeGrafter"/>
</dbReference>
<feature type="domain" description="GGDEF" evidence="2">
    <location>
        <begin position="67"/>
        <end position="198"/>
    </location>
</feature>
<dbReference type="PANTHER" id="PTHR45138:SF9">
    <property type="entry name" value="DIGUANYLATE CYCLASE DGCM-RELATED"/>
    <property type="match status" value="1"/>
</dbReference>
<sequence>MHCLSVALPWIAALLVGAAVGRVTATPLIRRLRATVDRLNQLVLHDSLSGLLNRSGLKDAYLRSAGHDRHLILVDLDAFKRANDQHGHPVGDQVLSAVGRRLAELAATHGGWAGRLGGDEFAVILPTVTGATATTVAVAATAAVAITDLPTGPLKVSGSAGLAFAPAGYPWTRALTNADIALYHGKHAGTPITYEPGMTYPRTPSTRRRARDDAHQ</sequence>
<dbReference type="Proteomes" id="UP000590749">
    <property type="component" value="Unassembled WGS sequence"/>
</dbReference>
<proteinExistence type="predicted"/>
<dbReference type="CDD" id="cd01949">
    <property type="entry name" value="GGDEF"/>
    <property type="match status" value="1"/>
</dbReference>
<evidence type="ECO:0000313" key="4">
    <source>
        <dbReference type="Proteomes" id="UP000590749"/>
    </source>
</evidence>
<dbReference type="SUPFAM" id="SSF55073">
    <property type="entry name" value="Nucleotide cyclase"/>
    <property type="match status" value="1"/>
</dbReference>
<dbReference type="AlphaFoldDB" id="A0A7W5AL31"/>
<evidence type="ECO:0000259" key="2">
    <source>
        <dbReference type="PROSITE" id="PS50887"/>
    </source>
</evidence>
<name>A0A7W5AL31_9ACTN</name>
<dbReference type="SMART" id="SM00267">
    <property type="entry name" value="GGDEF"/>
    <property type="match status" value="1"/>
</dbReference>
<keyword evidence="4" id="KW-1185">Reference proteome</keyword>
<dbReference type="Gene3D" id="3.30.70.270">
    <property type="match status" value="1"/>
</dbReference>
<comment type="caution">
    <text evidence="3">The sequence shown here is derived from an EMBL/GenBank/DDBJ whole genome shotgun (WGS) entry which is preliminary data.</text>
</comment>
<evidence type="ECO:0000256" key="1">
    <source>
        <dbReference type="SAM" id="MobiDB-lite"/>
    </source>
</evidence>
<dbReference type="PROSITE" id="PS50887">
    <property type="entry name" value="GGDEF"/>
    <property type="match status" value="1"/>
</dbReference>
<reference evidence="3 4" key="1">
    <citation type="submission" date="2020-08" db="EMBL/GenBank/DDBJ databases">
        <title>Genomic Encyclopedia of Type Strains, Phase III (KMG-III): the genomes of soil and plant-associated and newly described type strains.</title>
        <authorList>
            <person name="Whitman W."/>
        </authorList>
    </citation>
    <scope>NUCLEOTIDE SEQUENCE [LARGE SCALE GENOMIC DNA]</scope>
    <source>
        <strain evidence="3 4">CECT 3287</strain>
    </source>
</reference>
<dbReference type="GO" id="GO:1902201">
    <property type="term" value="P:negative regulation of bacterial-type flagellum-dependent cell motility"/>
    <property type="evidence" value="ECO:0007669"/>
    <property type="project" value="TreeGrafter"/>
</dbReference>
<dbReference type="GO" id="GO:0043709">
    <property type="term" value="P:cell adhesion involved in single-species biofilm formation"/>
    <property type="evidence" value="ECO:0007669"/>
    <property type="project" value="TreeGrafter"/>
</dbReference>
<dbReference type="NCBIfam" id="TIGR00254">
    <property type="entry name" value="GGDEF"/>
    <property type="match status" value="1"/>
</dbReference>
<gene>
    <name evidence="3" type="ORF">FHR83_005423</name>
</gene>
<protein>
    <submittedName>
        <fullName evidence="3">Diguanylate cyclase (GGDEF)-like protein</fullName>
    </submittedName>
</protein>
<dbReference type="GO" id="GO:0005886">
    <property type="term" value="C:plasma membrane"/>
    <property type="evidence" value="ECO:0007669"/>
    <property type="project" value="TreeGrafter"/>
</dbReference>
<feature type="region of interest" description="Disordered" evidence="1">
    <location>
        <begin position="194"/>
        <end position="216"/>
    </location>
</feature>
<dbReference type="InterPro" id="IPR043128">
    <property type="entry name" value="Rev_trsase/Diguanyl_cyclase"/>
</dbReference>
<dbReference type="RefSeq" id="WP_183223149.1">
    <property type="nucleotide sequence ID" value="NZ_BMPW01000019.1"/>
</dbReference>
<evidence type="ECO:0000313" key="3">
    <source>
        <dbReference type="EMBL" id="MBB3097739.1"/>
    </source>
</evidence>
<dbReference type="EMBL" id="JACHXF010000012">
    <property type="protein sequence ID" value="MBB3097739.1"/>
    <property type="molecule type" value="Genomic_DNA"/>
</dbReference>
<dbReference type="Pfam" id="PF00990">
    <property type="entry name" value="GGDEF"/>
    <property type="match status" value="1"/>
</dbReference>
<accession>A0A7W5AL31</accession>
<dbReference type="PANTHER" id="PTHR45138">
    <property type="entry name" value="REGULATORY COMPONENTS OF SENSORY TRANSDUCTION SYSTEM"/>
    <property type="match status" value="1"/>
</dbReference>
<dbReference type="InterPro" id="IPR029787">
    <property type="entry name" value="Nucleotide_cyclase"/>
</dbReference>